<dbReference type="AlphaFoldDB" id="A0A261TH59"/>
<dbReference type="Gene3D" id="3.10.180.10">
    <property type="entry name" value="2,3-Dihydroxybiphenyl 1,2-Dioxygenase, domain 1"/>
    <property type="match status" value="1"/>
</dbReference>
<dbReference type="InterPro" id="IPR037523">
    <property type="entry name" value="VOC_core"/>
</dbReference>
<evidence type="ECO:0000313" key="3">
    <source>
        <dbReference type="Proteomes" id="UP000216913"/>
    </source>
</evidence>
<dbReference type="CDD" id="cd07262">
    <property type="entry name" value="VOC_like"/>
    <property type="match status" value="1"/>
</dbReference>
<evidence type="ECO:0000313" key="2">
    <source>
        <dbReference type="EMBL" id="OZI48976.1"/>
    </source>
</evidence>
<dbReference type="RefSeq" id="WP_094801376.1">
    <property type="nucleotide sequence ID" value="NZ_NEVP01000009.1"/>
</dbReference>
<dbReference type="Pfam" id="PF00903">
    <property type="entry name" value="Glyoxalase"/>
    <property type="match status" value="1"/>
</dbReference>
<dbReference type="InterPro" id="IPR004360">
    <property type="entry name" value="Glyas_Fos-R_dOase_dom"/>
</dbReference>
<dbReference type="OrthoDB" id="9800438at2"/>
<name>A0A261TH59_9BORD</name>
<dbReference type="PROSITE" id="PS51819">
    <property type="entry name" value="VOC"/>
    <property type="match status" value="1"/>
</dbReference>
<feature type="domain" description="VOC" evidence="1">
    <location>
        <begin position="1"/>
        <end position="128"/>
    </location>
</feature>
<comment type="caution">
    <text evidence="2">The sequence shown here is derived from an EMBL/GenBank/DDBJ whole genome shotgun (WGS) entry which is preliminary data.</text>
</comment>
<protein>
    <submittedName>
        <fullName evidence="2">Glyoxalase</fullName>
    </submittedName>
</protein>
<evidence type="ECO:0000259" key="1">
    <source>
        <dbReference type="PROSITE" id="PS51819"/>
    </source>
</evidence>
<keyword evidence="3" id="KW-1185">Reference proteome</keyword>
<dbReference type="Proteomes" id="UP000216913">
    <property type="component" value="Unassembled WGS sequence"/>
</dbReference>
<gene>
    <name evidence="2" type="ORF">CAL25_15230</name>
</gene>
<dbReference type="PANTHER" id="PTHR35006">
    <property type="entry name" value="GLYOXALASE FAMILY PROTEIN (AFU_ORTHOLOGUE AFUA_5G14830)"/>
    <property type="match status" value="1"/>
</dbReference>
<dbReference type="SUPFAM" id="SSF54593">
    <property type="entry name" value="Glyoxalase/Bleomycin resistance protein/Dihydroxybiphenyl dioxygenase"/>
    <property type="match status" value="1"/>
</dbReference>
<dbReference type="InterPro" id="IPR029068">
    <property type="entry name" value="Glyas_Bleomycin-R_OHBP_Dase"/>
</dbReference>
<reference evidence="2 3" key="1">
    <citation type="submission" date="2017-05" db="EMBL/GenBank/DDBJ databases">
        <title>Complete and WGS of Bordetella genogroups.</title>
        <authorList>
            <person name="Spilker T."/>
            <person name="LiPuma J."/>
        </authorList>
    </citation>
    <scope>NUCLEOTIDE SEQUENCE [LARGE SCALE GENOMIC DNA]</scope>
    <source>
        <strain evidence="2 3">AU10456</strain>
    </source>
</reference>
<sequence length="131" mass="14125">MLDHLEIHVSDFERSRAFYLSALAPLGYVARKTLPTGTGFGVGEAGEADDAGDPGGEFWIHQGTPSTPRVHVAFRARNRDEVDAFHRAALAAGGRDNGGPGVRPKYHPNYYGAFILDPDGYNVEAVYHGAV</sequence>
<dbReference type="EMBL" id="NEVP01000009">
    <property type="protein sequence ID" value="OZI48976.1"/>
    <property type="molecule type" value="Genomic_DNA"/>
</dbReference>
<accession>A0A261TH59</accession>
<dbReference type="PANTHER" id="PTHR35006:SF2">
    <property type="entry name" value="GLYOXALASE FAMILY PROTEIN (AFU_ORTHOLOGUE AFUA_5G14830)"/>
    <property type="match status" value="1"/>
</dbReference>
<organism evidence="2 3">
    <name type="scientific">Bordetella genomosp. 5</name>
    <dbReference type="NCBI Taxonomy" id="1395608"/>
    <lineage>
        <taxon>Bacteria</taxon>
        <taxon>Pseudomonadati</taxon>
        <taxon>Pseudomonadota</taxon>
        <taxon>Betaproteobacteria</taxon>
        <taxon>Burkholderiales</taxon>
        <taxon>Alcaligenaceae</taxon>
        <taxon>Bordetella</taxon>
    </lineage>
</organism>
<proteinExistence type="predicted"/>